<name>A0A6J5FEX1_9BURK</name>
<accession>A0A6J5FEX1</accession>
<protein>
    <submittedName>
        <fullName evidence="1">Uncharacterized protein</fullName>
    </submittedName>
</protein>
<evidence type="ECO:0000313" key="2">
    <source>
        <dbReference type="Proteomes" id="UP000494119"/>
    </source>
</evidence>
<dbReference type="AlphaFoldDB" id="A0A6J5FEX1"/>
<sequence length="173" mass="18825">MSTPSNGQIKAWIILSEAFGDISVRDLKPSTILNSHFQGVADVQLAMLEAFKADNRISSSLGFYGVDSLVSAGVATVTALYREHRDSVLAAGTLPSQNEKYRAWLDKPSFTRGLKLREKYTLAQTDVQGQSEIFPSGIDWTAAKTKIDNDILYGSSALGAQILNTMSPVKLIQ</sequence>
<keyword evidence="2" id="KW-1185">Reference proteome</keyword>
<dbReference type="EMBL" id="CADIKL010000001">
    <property type="protein sequence ID" value="CAB3776178.1"/>
    <property type="molecule type" value="Genomic_DNA"/>
</dbReference>
<reference evidence="1 2" key="1">
    <citation type="submission" date="2020-04" db="EMBL/GenBank/DDBJ databases">
        <authorList>
            <person name="De Canck E."/>
        </authorList>
    </citation>
    <scope>NUCLEOTIDE SEQUENCE [LARGE SCALE GENOMIC DNA]</scope>
    <source>
        <strain evidence="1 2">LMG 28688</strain>
    </source>
</reference>
<organism evidence="1 2">
    <name type="scientific">Paraburkholderia caffeinitolerans</name>
    <dbReference type="NCBI Taxonomy" id="1723730"/>
    <lineage>
        <taxon>Bacteria</taxon>
        <taxon>Pseudomonadati</taxon>
        <taxon>Pseudomonadota</taxon>
        <taxon>Betaproteobacteria</taxon>
        <taxon>Burkholderiales</taxon>
        <taxon>Burkholderiaceae</taxon>
        <taxon>Paraburkholderia</taxon>
    </lineage>
</organism>
<dbReference type="RefSeq" id="WP_129561339.1">
    <property type="nucleotide sequence ID" value="NZ_CADIKL010000001.1"/>
</dbReference>
<evidence type="ECO:0000313" key="1">
    <source>
        <dbReference type="EMBL" id="CAB3776178.1"/>
    </source>
</evidence>
<proteinExistence type="predicted"/>
<dbReference type="Proteomes" id="UP000494119">
    <property type="component" value="Unassembled WGS sequence"/>
</dbReference>
<gene>
    <name evidence="1" type="ORF">LMG28688_00181</name>
</gene>